<evidence type="ECO:0000313" key="7">
    <source>
        <dbReference type="Proteomes" id="UP000695000"/>
    </source>
</evidence>
<feature type="domain" description="N-acetylmuramoyl-L-alanine amidase" evidence="5">
    <location>
        <begin position="176"/>
        <end position="308"/>
    </location>
</feature>
<accession>A0ABM1MPU4</accession>
<sequence>MSDASLVKNNPDIANRLSFAVVPFSRSSPSSTQILNLPNGTLAEFSEDEDEGGIANTLCEMPSSINIADSSDVVIGPVTQFHGPVTIMQNTRYPEIPFETKTQVNVQKSPIQKKSLILTLALVVSLILIVVIVIYSVPKTQLQEDTVDVVNSTSDNGPDKLGSHRVIRKNVWGGRPPVKPLRPLIHPTEYVLISHTAGRFCRDISSCSIIMKDSQASHVTSNSPDIGYNFLIGGDGNIYVGRDWDFINFHRNLCIAISFIGNYIYDELTDDMISATKELLAEGVKQGKLSPNYRIVSHNQTTPTISPGRNVYKVIKTWSHFRLGNVVF</sequence>
<dbReference type="SMART" id="SM00644">
    <property type="entry name" value="Ami_2"/>
    <property type="match status" value="1"/>
</dbReference>
<keyword evidence="7" id="KW-1185">Reference proteome</keyword>
<keyword evidence="4" id="KW-1133">Transmembrane helix</keyword>
<dbReference type="InterPro" id="IPR002502">
    <property type="entry name" value="Amidase_domain"/>
</dbReference>
<keyword evidence="4" id="KW-0472">Membrane</keyword>
<keyword evidence="3" id="KW-0391">Immunity</keyword>
<reference evidence="8" key="1">
    <citation type="submission" date="2025-08" db="UniProtKB">
        <authorList>
            <consortium name="RefSeq"/>
        </authorList>
    </citation>
    <scope>IDENTIFICATION</scope>
    <source>
        <tissue evidence="8">Whole Larva</tissue>
    </source>
</reference>
<dbReference type="GeneID" id="108562700"/>
<keyword evidence="4" id="KW-0812">Transmembrane</keyword>
<evidence type="ECO:0000256" key="4">
    <source>
        <dbReference type="SAM" id="Phobius"/>
    </source>
</evidence>
<dbReference type="PANTHER" id="PTHR11022">
    <property type="entry name" value="PEPTIDOGLYCAN RECOGNITION PROTEIN"/>
    <property type="match status" value="1"/>
</dbReference>
<proteinExistence type="inferred from homology"/>
<evidence type="ECO:0000256" key="3">
    <source>
        <dbReference type="ARBA" id="ARBA00022859"/>
    </source>
</evidence>
<name>A0ABM1MPU4_NICVS</name>
<evidence type="ECO:0000259" key="6">
    <source>
        <dbReference type="SMART" id="SM00701"/>
    </source>
</evidence>
<protein>
    <submittedName>
        <fullName evidence="8">Peptidoglycan-recognition protein LA-like isoform X1</fullName>
    </submittedName>
</protein>
<evidence type="ECO:0000313" key="8">
    <source>
        <dbReference type="RefSeq" id="XP_017776594.1"/>
    </source>
</evidence>
<dbReference type="Proteomes" id="UP000695000">
    <property type="component" value="Unplaced"/>
</dbReference>
<feature type="domain" description="Peptidoglycan recognition protein family" evidence="6">
    <location>
        <begin position="164"/>
        <end position="302"/>
    </location>
</feature>
<comment type="similarity">
    <text evidence="1">Belongs to the N-acetylmuramoyl-L-alanine amidase 2 family.</text>
</comment>
<dbReference type="RefSeq" id="XP_017776594.1">
    <property type="nucleotide sequence ID" value="XM_017921105.1"/>
</dbReference>
<dbReference type="PANTHER" id="PTHR11022:SF74">
    <property type="entry name" value="PEPTIDOGLYCAN-RECOGNITION PROTEIN SA"/>
    <property type="match status" value="1"/>
</dbReference>
<evidence type="ECO:0000256" key="1">
    <source>
        <dbReference type="ARBA" id="ARBA00007553"/>
    </source>
</evidence>
<dbReference type="Pfam" id="PF01510">
    <property type="entry name" value="Amidase_2"/>
    <property type="match status" value="1"/>
</dbReference>
<dbReference type="SMART" id="SM00701">
    <property type="entry name" value="PGRP"/>
    <property type="match status" value="1"/>
</dbReference>
<feature type="transmembrane region" description="Helical" evidence="4">
    <location>
        <begin position="116"/>
        <end position="137"/>
    </location>
</feature>
<dbReference type="Gene3D" id="3.40.80.10">
    <property type="entry name" value="Peptidoglycan recognition protein-like"/>
    <property type="match status" value="1"/>
</dbReference>
<keyword evidence="2" id="KW-0399">Innate immunity</keyword>
<evidence type="ECO:0000259" key="5">
    <source>
        <dbReference type="SMART" id="SM00644"/>
    </source>
</evidence>
<dbReference type="SUPFAM" id="SSF55846">
    <property type="entry name" value="N-acetylmuramoyl-L-alanine amidase-like"/>
    <property type="match status" value="1"/>
</dbReference>
<dbReference type="InterPro" id="IPR036505">
    <property type="entry name" value="Amidase/PGRP_sf"/>
</dbReference>
<dbReference type="CDD" id="cd06583">
    <property type="entry name" value="PGRP"/>
    <property type="match status" value="1"/>
</dbReference>
<organism evidence="7 8">
    <name type="scientific">Nicrophorus vespilloides</name>
    <name type="common">Boreal carrion beetle</name>
    <dbReference type="NCBI Taxonomy" id="110193"/>
    <lineage>
        <taxon>Eukaryota</taxon>
        <taxon>Metazoa</taxon>
        <taxon>Ecdysozoa</taxon>
        <taxon>Arthropoda</taxon>
        <taxon>Hexapoda</taxon>
        <taxon>Insecta</taxon>
        <taxon>Pterygota</taxon>
        <taxon>Neoptera</taxon>
        <taxon>Endopterygota</taxon>
        <taxon>Coleoptera</taxon>
        <taxon>Polyphaga</taxon>
        <taxon>Staphyliniformia</taxon>
        <taxon>Silphidae</taxon>
        <taxon>Nicrophorinae</taxon>
        <taxon>Nicrophorus</taxon>
    </lineage>
</organism>
<dbReference type="InterPro" id="IPR006619">
    <property type="entry name" value="PGRP_domain_met/bac"/>
</dbReference>
<dbReference type="InterPro" id="IPR015510">
    <property type="entry name" value="PGRP"/>
</dbReference>
<evidence type="ECO:0000256" key="2">
    <source>
        <dbReference type="ARBA" id="ARBA00022588"/>
    </source>
</evidence>
<gene>
    <name evidence="8" type="primary">LOC108562700</name>
</gene>